<protein>
    <submittedName>
        <fullName evidence="1">Uncharacterized protein</fullName>
    </submittedName>
</protein>
<dbReference type="Proteomes" id="UP000255297">
    <property type="component" value="Unassembled WGS sequence"/>
</dbReference>
<evidence type="ECO:0000313" key="2">
    <source>
        <dbReference type="Proteomes" id="UP000255297"/>
    </source>
</evidence>
<name>A0A378LTB4_9GAMM</name>
<dbReference type="EMBL" id="UGPB01000001">
    <property type="protein sequence ID" value="STY30394.1"/>
    <property type="molecule type" value="Genomic_DNA"/>
</dbReference>
<dbReference type="STRING" id="1122170.GCA_000701265_02670"/>
<evidence type="ECO:0000313" key="1">
    <source>
        <dbReference type="EMBL" id="STY30394.1"/>
    </source>
</evidence>
<proteinExistence type="predicted"/>
<keyword evidence="2" id="KW-1185">Reference proteome</keyword>
<dbReference type="AlphaFoldDB" id="A0A378LTB4"/>
<sequence length="188" mass="22407">MANRAALRWLIKGKSRFPVIQYMLLNDTLEYLIPPQELIITDLKKDVWTILHELEQKSNGNSLEIYFKSVTLAYGRHRRDSAQFHYLISSYLRKNNLIKSNSRTAYLLKKEELRLFKSALNWLDVDCKTRGCAYVAYLWMIALKATRSRIKLVIKQIWMKRLSIIRMNQKQRMEFSEFYSLLDSSNFN</sequence>
<organism evidence="1 2">
    <name type="scientific">Legionella wadsworthii</name>
    <dbReference type="NCBI Taxonomy" id="28088"/>
    <lineage>
        <taxon>Bacteria</taxon>
        <taxon>Pseudomonadati</taxon>
        <taxon>Pseudomonadota</taxon>
        <taxon>Gammaproteobacteria</taxon>
        <taxon>Legionellales</taxon>
        <taxon>Legionellaceae</taxon>
        <taxon>Legionella</taxon>
    </lineage>
</organism>
<gene>
    <name evidence="1" type="ORF">NCTC11532_02386</name>
</gene>
<dbReference type="RefSeq" id="WP_242601877.1">
    <property type="nucleotide sequence ID" value="NZ_CAAAIS010000004.1"/>
</dbReference>
<reference evidence="1 2" key="1">
    <citation type="submission" date="2018-06" db="EMBL/GenBank/DDBJ databases">
        <authorList>
            <consortium name="Pathogen Informatics"/>
            <person name="Doyle S."/>
        </authorList>
    </citation>
    <scope>NUCLEOTIDE SEQUENCE [LARGE SCALE GENOMIC DNA]</scope>
    <source>
        <strain evidence="1 2">NCTC11532</strain>
    </source>
</reference>
<accession>A0A378LTB4</accession>